<name>A0A220ITU5_ECOLX</name>
<keyword evidence="1" id="KW-0614">Plasmid</keyword>
<organism evidence="1">
    <name type="scientific">Escherichia coli</name>
    <dbReference type="NCBI Taxonomy" id="562"/>
    <lineage>
        <taxon>Bacteria</taxon>
        <taxon>Pseudomonadati</taxon>
        <taxon>Pseudomonadota</taxon>
        <taxon>Gammaproteobacteria</taxon>
        <taxon>Enterobacterales</taxon>
        <taxon>Enterobacteriaceae</taxon>
        <taxon>Escherichia</taxon>
    </lineage>
</organism>
<reference evidence="1" key="1">
    <citation type="journal article" date="2017" name="Vet. Microbiol.">
        <title>Characterization of NDM-5-positive extensively resistant Escherichia coli isolates from dairy cows.</title>
        <authorList>
            <person name="He T."/>
            <person name="Wei R."/>
            <person name="Zhang L."/>
            <person name="Sun L."/>
            <person name="Pang M."/>
            <person name="Wang R."/>
            <person name="Wang Y."/>
        </authorList>
    </citation>
    <scope>NUCLEOTIDE SEQUENCE</scope>
    <source>
        <strain evidence="1">XG-E1</strain>
        <plasmid evidence="1">pXGE1mcr</plasmid>
    </source>
</reference>
<proteinExistence type="predicted"/>
<evidence type="ECO:0000313" key="1">
    <source>
        <dbReference type="EMBL" id="ASI38280.1"/>
    </source>
</evidence>
<geneLocation type="plasmid" evidence="1">
    <name>pXGE1mcr</name>
</geneLocation>
<sequence length="76" mass="9199">MPILIITREQRSTHSQELCHITFSLSVRLYDDHKHQKFQERRHPSFFHITFQILFRAFRTNYTYGISLNKTALCQT</sequence>
<protein>
    <submittedName>
        <fullName evidence="1">Uncharacterized protein</fullName>
    </submittedName>
</protein>
<dbReference type="AlphaFoldDB" id="A0A220ITU5"/>
<dbReference type="EMBL" id="KY990887">
    <property type="protein sequence ID" value="ASI38280.1"/>
    <property type="molecule type" value="Genomic_DNA"/>
</dbReference>
<accession>A0A220ITU5</accession>